<feature type="modified residue" description="N6-(pyridoxal phosphate)lysine" evidence="15">
    <location>
        <position position="79"/>
    </location>
</feature>
<dbReference type="InterPro" id="IPR001926">
    <property type="entry name" value="TrpB-like_PALP"/>
</dbReference>
<dbReference type="PIRSF" id="PIRSF038945">
    <property type="entry name" value="Thr_synthase"/>
    <property type="match status" value="1"/>
</dbReference>
<keyword evidence="7 13" id="KW-0028">Amino-acid biosynthesis</keyword>
<dbReference type="GO" id="GO:0006567">
    <property type="term" value="P:L-threonine catabolic process"/>
    <property type="evidence" value="ECO:0007669"/>
    <property type="project" value="TreeGrafter"/>
</dbReference>
<dbReference type="EMBL" id="JACHZG010000001">
    <property type="protein sequence ID" value="MBB3327459.1"/>
    <property type="molecule type" value="Genomic_DNA"/>
</dbReference>
<evidence type="ECO:0000259" key="17">
    <source>
        <dbReference type="Pfam" id="PF00291"/>
    </source>
</evidence>
<evidence type="ECO:0000256" key="15">
    <source>
        <dbReference type="PIRSR" id="PIRSR038945-2"/>
    </source>
</evidence>
<comment type="catalytic activity">
    <reaction evidence="11 13">
        <text>O-phospho-L-homoserine + H2O = L-threonine + phosphate</text>
        <dbReference type="Rhea" id="RHEA:10840"/>
        <dbReference type="ChEBI" id="CHEBI:15377"/>
        <dbReference type="ChEBI" id="CHEBI:43474"/>
        <dbReference type="ChEBI" id="CHEBI:57590"/>
        <dbReference type="ChEBI" id="CHEBI:57926"/>
        <dbReference type="EC" id="4.2.3.1"/>
    </reaction>
</comment>
<keyword evidence="10 13" id="KW-0456">Lyase</keyword>
<evidence type="ECO:0000313" key="18">
    <source>
        <dbReference type="EMBL" id="MBB3327459.1"/>
    </source>
</evidence>
<dbReference type="GO" id="GO:0006565">
    <property type="term" value="P:L-serine catabolic process"/>
    <property type="evidence" value="ECO:0007669"/>
    <property type="project" value="TreeGrafter"/>
</dbReference>
<dbReference type="AlphaFoldDB" id="A0A7W5JW77"/>
<dbReference type="Proteomes" id="UP000565572">
    <property type="component" value="Unassembled WGS sequence"/>
</dbReference>
<feature type="domain" description="Tryptophan synthase beta chain-like PALP" evidence="17">
    <location>
        <begin position="42"/>
        <end position="336"/>
    </location>
</feature>
<evidence type="ECO:0000256" key="8">
    <source>
        <dbReference type="ARBA" id="ARBA00022697"/>
    </source>
</evidence>
<accession>A0A7W5JW77</accession>
<dbReference type="Gene3D" id="3.40.50.1100">
    <property type="match status" value="2"/>
</dbReference>
<dbReference type="PROSITE" id="PS00165">
    <property type="entry name" value="DEHYDRATASE_SER_THR"/>
    <property type="match status" value="1"/>
</dbReference>
<comment type="caution">
    <text evidence="18">The sequence shown here is derived from an EMBL/GenBank/DDBJ whole genome shotgun (WGS) entry which is preliminary data.</text>
</comment>
<dbReference type="PANTHER" id="PTHR48078:SF6">
    <property type="entry name" value="L-THREONINE DEHYDRATASE CATABOLIC TDCB"/>
    <property type="match status" value="1"/>
</dbReference>
<dbReference type="NCBIfam" id="TIGR00260">
    <property type="entry name" value="thrC"/>
    <property type="match status" value="1"/>
</dbReference>
<evidence type="ECO:0000313" key="19">
    <source>
        <dbReference type="Proteomes" id="UP000565572"/>
    </source>
</evidence>
<evidence type="ECO:0000256" key="4">
    <source>
        <dbReference type="ARBA" id="ARBA00005517"/>
    </source>
</evidence>
<dbReference type="InterPro" id="IPR050147">
    <property type="entry name" value="Ser/Thr_Dehydratase"/>
</dbReference>
<comment type="pathway">
    <text evidence="3 13">Amino-acid biosynthesis; L-threonine biosynthesis; L-threonine from L-aspartate: step 5/5.</text>
</comment>
<proteinExistence type="inferred from homology"/>
<dbReference type="FunFam" id="3.40.50.1100:FF:000014">
    <property type="entry name" value="Threonine synthase"/>
    <property type="match status" value="1"/>
</dbReference>
<dbReference type="EC" id="4.2.3.1" evidence="5 12"/>
<evidence type="ECO:0000256" key="7">
    <source>
        <dbReference type="ARBA" id="ARBA00022605"/>
    </source>
</evidence>
<keyword evidence="9 13" id="KW-0663">Pyridoxal phosphate</keyword>
<evidence type="ECO:0000256" key="16">
    <source>
        <dbReference type="PIRSR" id="PIRSR038945-3"/>
    </source>
</evidence>
<protein>
    <recommendedName>
        <fullName evidence="6 12">Threonine synthase</fullName>
        <ecNumber evidence="5 12">4.2.3.1</ecNumber>
    </recommendedName>
</protein>
<evidence type="ECO:0000256" key="14">
    <source>
        <dbReference type="PIRSR" id="PIRSR038945-1"/>
    </source>
</evidence>
<dbReference type="GO" id="GO:0009088">
    <property type="term" value="P:threonine biosynthetic process"/>
    <property type="evidence" value="ECO:0007669"/>
    <property type="project" value="UniProtKB-UniRule"/>
</dbReference>
<evidence type="ECO:0000256" key="1">
    <source>
        <dbReference type="ARBA" id="ARBA00001933"/>
    </source>
</evidence>
<dbReference type="SUPFAM" id="SSF53686">
    <property type="entry name" value="Tryptophan synthase beta subunit-like PLP-dependent enzymes"/>
    <property type="match status" value="1"/>
</dbReference>
<organism evidence="18 19">
    <name type="scientific">Microlunatus antarcticus</name>
    <dbReference type="NCBI Taxonomy" id="53388"/>
    <lineage>
        <taxon>Bacteria</taxon>
        <taxon>Bacillati</taxon>
        <taxon>Actinomycetota</taxon>
        <taxon>Actinomycetes</taxon>
        <taxon>Propionibacteriales</taxon>
        <taxon>Propionibacteriaceae</taxon>
        <taxon>Microlunatus</taxon>
    </lineage>
</organism>
<evidence type="ECO:0000256" key="9">
    <source>
        <dbReference type="ARBA" id="ARBA00022898"/>
    </source>
</evidence>
<evidence type="ECO:0000256" key="10">
    <source>
        <dbReference type="ARBA" id="ARBA00023239"/>
    </source>
</evidence>
<evidence type="ECO:0000256" key="5">
    <source>
        <dbReference type="ARBA" id="ARBA00013028"/>
    </source>
</evidence>
<dbReference type="Pfam" id="PF00291">
    <property type="entry name" value="PALP"/>
    <property type="match status" value="1"/>
</dbReference>
<feature type="cross-link" description="Isoglutamyl lysine isopeptide (Lys-Gln) (interchain with Q-Cter in protein Pup)" evidence="16">
    <location>
        <position position="161"/>
    </location>
</feature>
<dbReference type="RefSeq" id="WP_183338705.1">
    <property type="nucleotide sequence ID" value="NZ_JACHZG010000001.1"/>
</dbReference>
<dbReference type="CDD" id="cd01563">
    <property type="entry name" value="Thr-synth_1"/>
    <property type="match status" value="1"/>
</dbReference>
<dbReference type="InterPro" id="IPR000634">
    <property type="entry name" value="Ser/Thr_deHydtase_PyrdxlP-BS"/>
</dbReference>
<dbReference type="GO" id="GO:0004795">
    <property type="term" value="F:threonine synthase activity"/>
    <property type="evidence" value="ECO:0007669"/>
    <property type="project" value="UniProtKB-UniRule"/>
</dbReference>
<feature type="binding site" evidence="14">
    <location>
        <position position="105"/>
    </location>
    <ligand>
        <name>pyridoxal 5'-phosphate</name>
        <dbReference type="ChEBI" id="CHEBI:597326"/>
    </ligand>
</feature>
<dbReference type="GO" id="GO:0003941">
    <property type="term" value="F:L-serine ammonia-lyase activity"/>
    <property type="evidence" value="ECO:0007669"/>
    <property type="project" value="TreeGrafter"/>
</dbReference>
<comment type="cofactor">
    <cofactor evidence="1 13 14">
        <name>pyridoxal 5'-phosphate</name>
        <dbReference type="ChEBI" id="CHEBI:597326"/>
    </cofactor>
</comment>
<gene>
    <name evidence="18" type="ORF">FHX39_002403</name>
</gene>
<evidence type="ECO:0000256" key="3">
    <source>
        <dbReference type="ARBA" id="ARBA00004979"/>
    </source>
</evidence>
<feature type="binding site" evidence="14">
    <location>
        <position position="335"/>
    </location>
    <ligand>
        <name>pyridoxal 5'-phosphate</name>
        <dbReference type="ChEBI" id="CHEBI:597326"/>
    </ligand>
</feature>
<reference evidence="18 19" key="1">
    <citation type="submission" date="2020-08" db="EMBL/GenBank/DDBJ databases">
        <title>Sequencing the genomes of 1000 actinobacteria strains.</title>
        <authorList>
            <person name="Klenk H.-P."/>
        </authorList>
    </citation>
    <scope>NUCLEOTIDE SEQUENCE [LARGE SCALE GENOMIC DNA]</scope>
    <source>
        <strain evidence="18 19">DSM 11053</strain>
    </source>
</reference>
<comment type="similarity">
    <text evidence="4 13">Belongs to the threonine synthase family.</text>
</comment>
<dbReference type="GO" id="GO:0004794">
    <property type="term" value="F:threonine deaminase activity"/>
    <property type="evidence" value="ECO:0007669"/>
    <property type="project" value="TreeGrafter"/>
</dbReference>
<keyword evidence="8 13" id="KW-0791">Threonine biosynthesis</keyword>
<dbReference type="InterPro" id="IPR004450">
    <property type="entry name" value="Thr_synthase-like"/>
</dbReference>
<name>A0A7W5JW77_9ACTN</name>
<evidence type="ECO:0000256" key="11">
    <source>
        <dbReference type="ARBA" id="ARBA00049144"/>
    </source>
</evidence>
<keyword evidence="19" id="KW-1185">Reference proteome</keyword>
<dbReference type="GO" id="GO:0009097">
    <property type="term" value="P:isoleucine biosynthetic process"/>
    <property type="evidence" value="ECO:0007669"/>
    <property type="project" value="TreeGrafter"/>
</dbReference>
<feature type="binding site" evidence="14">
    <location>
        <begin position="205"/>
        <end position="209"/>
    </location>
    <ligand>
        <name>pyridoxal 5'-phosphate</name>
        <dbReference type="ChEBI" id="CHEBI:597326"/>
    </ligand>
</feature>
<dbReference type="InterPro" id="IPR036052">
    <property type="entry name" value="TrpB-like_PALP_sf"/>
</dbReference>
<dbReference type="PANTHER" id="PTHR48078">
    <property type="entry name" value="THREONINE DEHYDRATASE, MITOCHONDRIAL-RELATED"/>
    <property type="match status" value="1"/>
</dbReference>
<evidence type="ECO:0000256" key="12">
    <source>
        <dbReference type="NCBIfam" id="TIGR00260"/>
    </source>
</evidence>
<evidence type="ECO:0000256" key="13">
    <source>
        <dbReference type="PIRNR" id="PIRNR038945"/>
    </source>
</evidence>
<comment type="function">
    <text evidence="2 13">Catalyzes the gamma-elimination of phosphate from L-phosphohomoserine and the beta-addition of water to produce L-threonine.</text>
</comment>
<sequence length="372" mass="38020">MTDTVADVAAGPEQAPIALRATAGVISRYRAWLPLADTDPVITLGEGSTPLVLAERLSDELGCETWVKVEGANPTGSFKDRGMTLALSAAAGSGAKAVVCASTGNTSASASAYASKAGLETIVLLPAGRIATGKLAQAIVHGARVVQVDGNFDDCLELARKLSHDYPVALVNSVNPIRIEGQKTAAFEIVDVLGDAPDLHVLPVGNAGNITAYWRGYTQYHAAGIASRTPRMWGFQAAGAAPLVLGHPVLDPETVATAIRIGNPASAAQAIAARDESGGLIDMVTDEQILAAQSFLAAREGIFVEPASAAGVAGLLAKRRTGELEPGQQITVTVTGHGLKDIDTALAGRGPVRAEVVSPDLTAVAAVCGLLA</sequence>
<evidence type="ECO:0000256" key="2">
    <source>
        <dbReference type="ARBA" id="ARBA00003648"/>
    </source>
</evidence>
<dbReference type="InterPro" id="IPR026260">
    <property type="entry name" value="Thr_Synthase_bac/arc"/>
</dbReference>
<dbReference type="UniPathway" id="UPA00050">
    <property type="reaction ID" value="UER00065"/>
</dbReference>
<dbReference type="GO" id="GO:0030170">
    <property type="term" value="F:pyridoxal phosphate binding"/>
    <property type="evidence" value="ECO:0007669"/>
    <property type="project" value="InterPro"/>
</dbReference>
<evidence type="ECO:0000256" key="6">
    <source>
        <dbReference type="ARBA" id="ARBA00018679"/>
    </source>
</evidence>